<accession>A0A233RBJ2</accession>
<dbReference type="EMBL" id="NBIM01000008">
    <property type="protein sequence ID" value="OXY80741.1"/>
    <property type="molecule type" value="Genomic_DNA"/>
</dbReference>
<dbReference type="AlphaFoldDB" id="A0A233RBJ2"/>
<reference evidence="3 4" key="1">
    <citation type="submission" date="2017-08" db="EMBL/GenBank/DDBJ databases">
        <title>A Genome Sequence of Oceanimonas doudoroffii ATCC 27123T.</title>
        <authorList>
            <person name="Brennan M.A."/>
            <person name="Maclea K.S."/>
            <person name="Mcclelland W.D."/>
            <person name="Trachtenberg A.M."/>
        </authorList>
    </citation>
    <scope>NUCLEOTIDE SEQUENCE [LARGE SCALE GENOMIC DNA]</scope>
    <source>
        <strain evidence="3 4">ATCC 27123</strain>
    </source>
</reference>
<evidence type="ECO:0008006" key="5">
    <source>
        <dbReference type="Google" id="ProtNLM"/>
    </source>
</evidence>
<keyword evidence="2" id="KW-0732">Signal</keyword>
<sequence length="266" mass="29834">MIRAALLMLGWLTVAPALAQIDWNARAEYQAEARLLYFEAARPEAQGALLVWPELEQTHHWLAMAPWWQQRGWELRVLLPDEQQRRFDPAAEQIPQAQQGWLEQLGRRLTAVLTTDRNIPQLVLTQGSATLWYQQLVEGGTLPPPDGLIVVDAVPRSAAHQRMLAMGLARAGWPVLDLFTTGNDAAVPNREQRQHSAARRAADYTTEPLHDIHHPERQIAAWLVRRGWLPLPPGAPDYLKGRTLNESGISRPANPGTEREPAPASL</sequence>
<comment type="caution">
    <text evidence="3">The sequence shown here is derived from an EMBL/GenBank/DDBJ whole genome shotgun (WGS) entry which is preliminary data.</text>
</comment>
<evidence type="ECO:0000313" key="4">
    <source>
        <dbReference type="Proteomes" id="UP000242757"/>
    </source>
</evidence>
<evidence type="ECO:0000256" key="2">
    <source>
        <dbReference type="SAM" id="SignalP"/>
    </source>
</evidence>
<evidence type="ECO:0000313" key="3">
    <source>
        <dbReference type="EMBL" id="OXY80741.1"/>
    </source>
</evidence>
<protein>
    <recommendedName>
        <fullName evidence="5">DUF3530 domain-containing protein</fullName>
    </recommendedName>
</protein>
<dbReference type="OrthoDB" id="5599854at2"/>
<organism evidence="3 4">
    <name type="scientific">Oceanimonas doudoroffii</name>
    <dbReference type="NCBI Taxonomy" id="84158"/>
    <lineage>
        <taxon>Bacteria</taxon>
        <taxon>Pseudomonadati</taxon>
        <taxon>Pseudomonadota</taxon>
        <taxon>Gammaproteobacteria</taxon>
        <taxon>Aeromonadales</taxon>
        <taxon>Aeromonadaceae</taxon>
        <taxon>Oceanimonas</taxon>
    </lineage>
</organism>
<feature type="chain" id="PRO_5013031410" description="DUF3530 domain-containing protein" evidence="2">
    <location>
        <begin position="20"/>
        <end position="266"/>
    </location>
</feature>
<feature type="region of interest" description="Disordered" evidence="1">
    <location>
        <begin position="239"/>
        <end position="266"/>
    </location>
</feature>
<feature type="signal peptide" evidence="2">
    <location>
        <begin position="1"/>
        <end position="19"/>
    </location>
</feature>
<proteinExistence type="predicted"/>
<keyword evidence="4" id="KW-1185">Reference proteome</keyword>
<evidence type="ECO:0000256" key="1">
    <source>
        <dbReference type="SAM" id="MobiDB-lite"/>
    </source>
</evidence>
<feature type="compositionally biased region" description="Basic and acidic residues" evidence="1">
    <location>
        <begin position="257"/>
        <end position="266"/>
    </location>
</feature>
<gene>
    <name evidence="3" type="ORF">B6S08_16520</name>
</gene>
<name>A0A233RBJ2_9GAMM</name>
<dbReference type="Proteomes" id="UP000242757">
    <property type="component" value="Unassembled WGS sequence"/>
</dbReference>
<dbReference type="RefSeq" id="WP_094201902.1">
    <property type="nucleotide sequence ID" value="NZ_NBIM01000008.1"/>
</dbReference>